<dbReference type="InterPro" id="IPR000385">
    <property type="entry name" value="MoaA_NifB_PqqE_Fe-S-bd_CS"/>
</dbReference>
<dbReference type="GO" id="GO:0016491">
    <property type="term" value="F:oxidoreductase activity"/>
    <property type="evidence" value="ECO:0007669"/>
    <property type="project" value="UniProtKB-KW"/>
</dbReference>
<dbReference type="InterPro" id="IPR007197">
    <property type="entry name" value="rSAM"/>
</dbReference>
<keyword evidence="2" id="KW-0004">4Fe-4S</keyword>
<evidence type="ECO:0000256" key="1">
    <source>
        <dbReference type="ARBA" id="ARBA00001966"/>
    </source>
</evidence>
<dbReference type="Pfam" id="PF17820">
    <property type="entry name" value="PDZ_6"/>
    <property type="match status" value="1"/>
</dbReference>
<evidence type="ECO:0000256" key="6">
    <source>
        <dbReference type="ARBA" id="ARBA00023004"/>
    </source>
</evidence>
<evidence type="ECO:0000256" key="4">
    <source>
        <dbReference type="ARBA" id="ARBA00022723"/>
    </source>
</evidence>
<dbReference type="InterPro" id="IPR013785">
    <property type="entry name" value="Aldolase_TIM"/>
</dbReference>
<protein>
    <recommendedName>
        <fullName evidence="8">Radical SAM core domain-containing protein</fullName>
    </recommendedName>
</protein>
<keyword evidence="5" id="KW-0560">Oxidoreductase</keyword>
<dbReference type="InterPro" id="IPR041489">
    <property type="entry name" value="PDZ_6"/>
</dbReference>
<dbReference type="SMART" id="SM00228">
    <property type="entry name" value="PDZ"/>
    <property type="match status" value="1"/>
</dbReference>
<gene>
    <name evidence="9" type="ORF">Pmgp_00338</name>
</gene>
<sequence length="457" mass="49509">MGEISGKKNLSYTEVFSLNGAAEANILPVTSICNISCVFCSHKQNPPGVLSYRIAACTPDEVRQVVSFLDPARPVIIGESATRIIEGEPLTNPFIREVLSAVRAALPHTAVQITTNGILLDESMTDFLCRLGRVTVNLSLNSAVEKSRYTLMGDACPGRALRNTRLLKSYGLPFNGSIVAMPHLVGWSDLEETIGYLEQCGAETIRLLLPGFTRLAAPALRFKPALREELNDFAAGLRHRAGVPLTCEPPLVYDLKPVVGGVIKGTPAAAAGIRRGDVIHSVNNVPARTRVQAFRQVFKAASPEIIVAREEGLVPLQVKKEPLERSGLVMDYDLDPVLVTDMALALRRNGAKRALALASELGSAVINSGLMQFLEGEAEIEVLTVKSRFFGGSIGAAGLLTVADFETALTEYLRDKPGRLPPVALLPEPAFDRRGRDLTGRSYVDLEQKFGIRFELL</sequence>
<dbReference type="InterPro" id="IPR001478">
    <property type="entry name" value="PDZ"/>
</dbReference>
<dbReference type="CDD" id="cd01335">
    <property type="entry name" value="Radical_SAM"/>
    <property type="match status" value="1"/>
</dbReference>
<dbReference type="InterPro" id="IPR036034">
    <property type="entry name" value="PDZ_sf"/>
</dbReference>
<dbReference type="Gene3D" id="2.30.42.10">
    <property type="match status" value="1"/>
</dbReference>
<dbReference type="EMBL" id="QFFZ01000002">
    <property type="protein sequence ID" value="TEB13444.1"/>
    <property type="molecule type" value="Genomic_DNA"/>
</dbReference>
<evidence type="ECO:0000256" key="2">
    <source>
        <dbReference type="ARBA" id="ARBA00022485"/>
    </source>
</evidence>
<evidence type="ECO:0000313" key="10">
    <source>
        <dbReference type="Proteomes" id="UP000297597"/>
    </source>
</evidence>
<evidence type="ECO:0000256" key="7">
    <source>
        <dbReference type="ARBA" id="ARBA00023014"/>
    </source>
</evidence>
<dbReference type="GO" id="GO:0051539">
    <property type="term" value="F:4 iron, 4 sulfur cluster binding"/>
    <property type="evidence" value="ECO:0007669"/>
    <property type="project" value="UniProtKB-KW"/>
</dbReference>
<evidence type="ECO:0000259" key="8">
    <source>
        <dbReference type="PROSITE" id="PS51918"/>
    </source>
</evidence>
<evidence type="ECO:0000256" key="5">
    <source>
        <dbReference type="ARBA" id="ARBA00023002"/>
    </source>
</evidence>
<comment type="cofactor">
    <cofactor evidence="1">
        <name>[4Fe-4S] cluster</name>
        <dbReference type="ChEBI" id="CHEBI:49883"/>
    </cofactor>
</comment>
<comment type="caution">
    <text evidence="9">The sequence shown here is derived from an EMBL/GenBank/DDBJ whole genome shotgun (WGS) entry which is preliminary data.</text>
</comment>
<proteinExistence type="predicted"/>
<name>A0A4Y7RWT1_9FIRM</name>
<dbReference type="AlphaFoldDB" id="A0A4Y7RWT1"/>
<evidence type="ECO:0000313" key="9">
    <source>
        <dbReference type="EMBL" id="TEB13444.1"/>
    </source>
</evidence>
<feature type="domain" description="Radical SAM core" evidence="8">
    <location>
        <begin position="19"/>
        <end position="240"/>
    </location>
</feature>
<dbReference type="RefSeq" id="WP_192902725.1">
    <property type="nucleotide sequence ID" value="NZ_QFFZ01000002.1"/>
</dbReference>
<keyword evidence="4" id="KW-0479">Metal-binding</keyword>
<dbReference type="Gene3D" id="3.20.20.70">
    <property type="entry name" value="Aldolase class I"/>
    <property type="match status" value="1"/>
</dbReference>
<dbReference type="SFLD" id="SFLDG01067">
    <property type="entry name" value="SPASM/twitch_domain_containing"/>
    <property type="match status" value="1"/>
</dbReference>
<keyword evidence="7" id="KW-0411">Iron-sulfur</keyword>
<keyword evidence="3" id="KW-0949">S-adenosyl-L-methionine</keyword>
<dbReference type="SUPFAM" id="SSF102114">
    <property type="entry name" value="Radical SAM enzymes"/>
    <property type="match status" value="1"/>
</dbReference>
<dbReference type="InterPro" id="IPR050377">
    <property type="entry name" value="Radical_SAM_PqqE_MftC-like"/>
</dbReference>
<dbReference type="Pfam" id="PF04055">
    <property type="entry name" value="Radical_SAM"/>
    <property type="match status" value="1"/>
</dbReference>
<keyword evidence="10" id="KW-1185">Reference proteome</keyword>
<dbReference type="PROSITE" id="PS51918">
    <property type="entry name" value="RADICAL_SAM"/>
    <property type="match status" value="1"/>
</dbReference>
<dbReference type="PANTHER" id="PTHR11228:SF7">
    <property type="entry name" value="PQQA PEPTIDE CYCLASE"/>
    <property type="match status" value="1"/>
</dbReference>
<dbReference type="SFLD" id="SFLDS00029">
    <property type="entry name" value="Radical_SAM"/>
    <property type="match status" value="1"/>
</dbReference>
<dbReference type="Proteomes" id="UP000297597">
    <property type="component" value="Unassembled WGS sequence"/>
</dbReference>
<dbReference type="InterPro" id="IPR058240">
    <property type="entry name" value="rSAM_sf"/>
</dbReference>
<organism evidence="9 10">
    <name type="scientific">Pelotomaculum propionicicum</name>
    <dbReference type="NCBI Taxonomy" id="258475"/>
    <lineage>
        <taxon>Bacteria</taxon>
        <taxon>Bacillati</taxon>
        <taxon>Bacillota</taxon>
        <taxon>Clostridia</taxon>
        <taxon>Eubacteriales</taxon>
        <taxon>Desulfotomaculaceae</taxon>
        <taxon>Pelotomaculum</taxon>
    </lineage>
</organism>
<evidence type="ECO:0000256" key="3">
    <source>
        <dbReference type="ARBA" id="ARBA00022691"/>
    </source>
</evidence>
<dbReference type="PANTHER" id="PTHR11228">
    <property type="entry name" value="RADICAL SAM DOMAIN PROTEIN"/>
    <property type="match status" value="1"/>
</dbReference>
<dbReference type="SUPFAM" id="SSF50156">
    <property type="entry name" value="PDZ domain-like"/>
    <property type="match status" value="1"/>
</dbReference>
<dbReference type="GO" id="GO:0046872">
    <property type="term" value="F:metal ion binding"/>
    <property type="evidence" value="ECO:0007669"/>
    <property type="project" value="UniProtKB-KW"/>
</dbReference>
<reference evidence="9 10" key="1">
    <citation type="journal article" date="2018" name="Environ. Microbiol.">
        <title>Novel energy conservation strategies and behaviour of Pelotomaculum schinkii driving syntrophic propionate catabolism.</title>
        <authorList>
            <person name="Hidalgo-Ahumada C.A.P."/>
            <person name="Nobu M.K."/>
            <person name="Narihiro T."/>
            <person name="Tamaki H."/>
            <person name="Liu W.T."/>
            <person name="Kamagata Y."/>
            <person name="Stams A.J.M."/>
            <person name="Imachi H."/>
            <person name="Sousa D.Z."/>
        </authorList>
    </citation>
    <scope>NUCLEOTIDE SEQUENCE [LARGE SCALE GENOMIC DNA]</scope>
    <source>
        <strain evidence="9 10">MGP</strain>
    </source>
</reference>
<keyword evidence="6" id="KW-0408">Iron</keyword>
<accession>A0A4Y7RWT1</accession>
<dbReference type="PROSITE" id="PS01305">
    <property type="entry name" value="MOAA_NIFB_PQQE"/>
    <property type="match status" value="1"/>
</dbReference>